<organism evidence="1 2">
    <name type="scientific">Paracoccus jeotgali</name>
    <dbReference type="NCBI Taxonomy" id="2065379"/>
    <lineage>
        <taxon>Bacteria</taxon>
        <taxon>Pseudomonadati</taxon>
        <taxon>Pseudomonadota</taxon>
        <taxon>Alphaproteobacteria</taxon>
        <taxon>Rhodobacterales</taxon>
        <taxon>Paracoccaceae</taxon>
        <taxon>Paracoccus</taxon>
    </lineage>
</organism>
<protein>
    <recommendedName>
        <fullName evidence="3">Ribbon-helix-helix protein CopG domain-containing protein</fullName>
    </recommendedName>
</protein>
<sequence>MKMERFDVRLSAEDAARVGADMRRRGITSKAEQLRDSLRGGWAEMADGIATGIGELVLLLNDLVILVDDTAAVAPETLAALIDQVMKMLRALLRMINERGRA</sequence>
<reference evidence="2" key="1">
    <citation type="submission" date="2017-12" db="EMBL/GenBank/DDBJ databases">
        <title>Genomic analysis of Paracoccus sp. CBA4604.</title>
        <authorList>
            <person name="Roh S.W."/>
            <person name="Kim J.Y."/>
            <person name="Kim J.S."/>
        </authorList>
    </citation>
    <scope>NUCLEOTIDE SEQUENCE [LARGE SCALE GENOMIC DNA]</scope>
    <source>
        <strain evidence="2">CBA4604</strain>
    </source>
</reference>
<evidence type="ECO:0008006" key="3">
    <source>
        <dbReference type="Google" id="ProtNLM"/>
    </source>
</evidence>
<proteinExistence type="predicted"/>
<gene>
    <name evidence="1" type="ORF">CYR75_06740</name>
</gene>
<accession>A0A2K9MEF7</accession>
<dbReference type="AlphaFoldDB" id="A0A2K9MEF7"/>
<dbReference type="EMBL" id="CP025583">
    <property type="protein sequence ID" value="AUM74003.1"/>
    <property type="molecule type" value="Genomic_DNA"/>
</dbReference>
<dbReference type="KEGG" id="paru:CYR75_06740"/>
<keyword evidence="2" id="KW-1185">Reference proteome</keyword>
<name>A0A2K9MEF7_9RHOB</name>
<evidence type="ECO:0000313" key="1">
    <source>
        <dbReference type="EMBL" id="AUM74003.1"/>
    </source>
</evidence>
<evidence type="ECO:0000313" key="2">
    <source>
        <dbReference type="Proteomes" id="UP000234882"/>
    </source>
</evidence>
<dbReference type="Proteomes" id="UP000234882">
    <property type="component" value="Chromosome"/>
</dbReference>